<dbReference type="SMART" id="SM00609">
    <property type="entry name" value="VIT"/>
    <property type="match status" value="1"/>
</dbReference>
<feature type="transmembrane region" description="Helical" evidence="2">
    <location>
        <begin position="645"/>
        <end position="663"/>
    </location>
</feature>
<evidence type="ECO:0000313" key="6">
    <source>
        <dbReference type="EMBL" id="ATC62693.1"/>
    </source>
</evidence>
<dbReference type="PANTHER" id="PTHR45737">
    <property type="entry name" value="VON WILLEBRAND FACTOR A DOMAIN-CONTAINING PROTEIN 5A"/>
    <property type="match status" value="1"/>
</dbReference>
<organism evidence="6 7">
    <name type="scientific">Nibricoccus aquaticus</name>
    <dbReference type="NCBI Taxonomy" id="2576891"/>
    <lineage>
        <taxon>Bacteria</taxon>
        <taxon>Pseudomonadati</taxon>
        <taxon>Verrucomicrobiota</taxon>
        <taxon>Opitutia</taxon>
        <taxon>Opitutales</taxon>
        <taxon>Opitutaceae</taxon>
        <taxon>Nibricoccus</taxon>
    </lineage>
</organism>
<dbReference type="EMBL" id="CP023344">
    <property type="protein sequence ID" value="ATC62693.1"/>
    <property type="molecule type" value="Genomic_DNA"/>
</dbReference>
<dbReference type="PROSITE" id="PS50234">
    <property type="entry name" value="VWFA"/>
    <property type="match status" value="1"/>
</dbReference>
<gene>
    <name evidence="6" type="ORF">CMV30_01195</name>
</gene>
<protein>
    <recommendedName>
        <fullName evidence="8">Trypsin</fullName>
    </recommendedName>
</protein>
<dbReference type="Proteomes" id="UP000217265">
    <property type="component" value="Chromosome"/>
</dbReference>
<dbReference type="InterPro" id="IPR013694">
    <property type="entry name" value="VIT"/>
</dbReference>
<keyword evidence="2" id="KW-1133">Transmembrane helix</keyword>
<dbReference type="AlphaFoldDB" id="A0A290Q2Q4"/>
<proteinExistence type="predicted"/>
<evidence type="ECO:0000256" key="2">
    <source>
        <dbReference type="SAM" id="Phobius"/>
    </source>
</evidence>
<evidence type="ECO:0000256" key="3">
    <source>
        <dbReference type="SAM" id="SignalP"/>
    </source>
</evidence>
<feature type="chain" id="PRO_5013035955" description="Trypsin" evidence="3">
    <location>
        <begin position="24"/>
        <end position="676"/>
    </location>
</feature>
<dbReference type="KEGG" id="vbh:CMV30_01195"/>
<dbReference type="RefSeq" id="WP_096054328.1">
    <property type="nucleotide sequence ID" value="NZ_CP023344.1"/>
</dbReference>
<dbReference type="SUPFAM" id="SSF53300">
    <property type="entry name" value="vWA-like"/>
    <property type="match status" value="1"/>
</dbReference>
<dbReference type="Pfam" id="PF13768">
    <property type="entry name" value="VWA_3"/>
    <property type="match status" value="1"/>
</dbReference>
<keyword evidence="3" id="KW-0732">Signal</keyword>
<keyword evidence="2" id="KW-0472">Membrane</keyword>
<evidence type="ECO:0000259" key="5">
    <source>
        <dbReference type="PROSITE" id="PS51468"/>
    </source>
</evidence>
<feature type="compositionally biased region" description="Polar residues" evidence="1">
    <location>
        <begin position="601"/>
        <end position="625"/>
    </location>
</feature>
<dbReference type="PROSITE" id="PS51468">
    <property type="entry name" value="VIT"/>
    <property type="match status" value="1"/>
</dbReference>
<keyword evidence="2" id="KW-0812">Transmembrane</keyword>
<dbReference type="InterPro" id="IPR002035">
    <property type="entry name" value="VWF_A"/>
</dbReference>
<evidence type="ECO:0000259" key="4">
    <source>
        <dbReference type="PROSITE" id="PS50234"/>
    </source>
</evidence>
<dbReference type="Gene3D" id="3.40.50.410">
    <property type="entry name" value="von Willebrand factor, type A domain"/>
    <property type="match status" value="1"/>
</dbReference>
<accession>A0A290Q2Q4</accession>
<reference evidence="6 7" key="1">
    <citation type="submission" date="2017-09" db="EMBL/GenBank/DDBJ databases">
        <title>Complete genome sequence of Verrucomicrobial strain HZ-65, isolated from freshwater.</title>
        <authorList>
            <person name="Choi A."/>
        </authorList>
    </citation>
    <scope>NUCLEOTIDE SEQUENCE [LARGE SCALE GENOMIC DNA]</scope>
    <source>
        <strain evidence="6 7">HZ-65</strain>
    </source>
</reference>
<feature type="region of interest" description="Disordered" evidence="1">
    <location>
        <begin position="601"/>
        <end position="634"/>
    </location>
</feature>
<evidence type="ECO:0008006" key="8">
    <source>
        <dbReference type="Google" id="ProtNLM"/>
    </source>
</evidence>
<evidence type="ECO:0000256" key="1">
    <source>
        <dbReference type="SAM" id="MobiDB-lite"/>
    </source>
</evidence>
<sequence>MKLKSILLSAVVVWTLLAVSVFAGGTLTPTGSAQQPIKIRDHQVNVTINNGFAQTEVLQTFFNPNGTDLEAIYAFPVPKSASLSEVTITTGEKTLNGEVLPKKDAETIYEEEKKSGNDAGIAKKNSFLTYEFRVAPVRANSEVKLRFVYFQPLEIDTGVGRYVYPLEEGGTDDVAKSFWTTNSQVEGALSINVELKSAWPVSDVRVPGFEGAANSQKLAEGHYKLTLDRPGAKLDRDFVFYYRLAENVPGRVEVIPYRASKDKPGTFMMVVTPGVDLKPITTGADYVYVLDVSGSMQGKIHTLANGVSQALGTMRPEDRFRIVTFNNSAREVLDWTPATPENVQSAIALVKSLQPSGGTDVYAGLKTATEKLDADRATSIVLVTDGVTNQGIVDSASFHKLLKQYDVRVFGFLMGNSANWPLMRVIADATGGFYAGVSNDDDIVGQILLAKSKITFESMHDASFKFSGARVFDTTGDMPNKIYRGQQLVIFGRYEGSGKATVALKAKLTGEDKTYTTTFDFPETDTDNPEIERLWAMAQIEQIELKENTGQLPPSESKDAIQNLGVAYQLVTDHTSMVVLDDQTFAKRGIARNNQQRIATERTAQSVRAQQAPKNYQVDANQPTYTAPAPHVSRGGGGGGGAIDGGTLAVMLVVFLAAAALYARKHMSRCSRQKKD</sequence>
<keyword evidence="7" id="KW-1185">Reference proteome</keyword>
<dbReference type="Pfam" id="PF08487">
    <property type="entry name" value="VIT"/>
    <property type="match status" value="1"/>
</dbReference>
<name>A0A290Q2Q4_9BACT</name>
<dbReference type="InterPro" id="IPR036465">
    <property type="entry name" value="vWFA_dom_sf"/>
</dbReference>
<evidence type="ECO:0000313" key="7">
    <source>
        <dbReference type="Proteomes" id="UP000217265"/>
    </source>
</evidence>
<dbReference type="SMART" id="SM00327">
    <property type="entry name" value="VWA"/>
    <property type="match status" value="1"/>
</dbReference>
<dbReference type="OrthoDB" id="9784383at2"/>
<feature type="domain" description="VWFA" evidence="4">
    <location>
        <begin position="285"/>
        <end position="459"/>
    </location>
</feature>
<dbReference type="PANTHER" id="PTHR45737:SF6">
    <property type="entry name" value="VON WILLEBRAND FACTOR A DOMAIN-CONTAINING PROTEIN 5A"/>
    <property type="match status" value="1"/>
</dbReference>
<feature type="signal peptide" evidence="3">
    <location>
        <begin position="1"/>
        <end position="23"/>
    </location>
</feature>
<feature type="domain" description="VIT" evidence="5">
    <location>
        <begin position="23"/>
        <end position="151"/>
    </location>
</feature>